<dbReference type="InterPro" id="IPR040898">
    <property type="entry name" value="CxC6"/>
</dbReference>
<dbReference type="STRING" id="685588.A0A067SY40"/>
<evidence type="ECO:0000259" key="1">
    <source>
        <dbReference type="Pfam" id="PF18721"/>
    </source>
</evidence>
<dbReference type="Proteomes" id="UP000027222">
    <property type="component" value="Unassembled WGS sequence"/>
</dbReference>
<evidence type="ECO:0000313" key="2">
    <source>
        <dbReference type="EMBL" id="KDR71688.1"/>
    </source>
</evidence>
<feature type="domain" description="CxC6 like cysteine cluster associated with KDZ" evidence="1">
    <location>
        <begin position="6"/>
        <end position="70"/>
    </location>
</feature>
<dbReference type="Pfam" id="PF18721">
    <property type="entry name" value="CxC6"/>
    <property type="match status" value="1"/>
</dbReference>
<dbReference type="EMBL" id="KL142391">
    <property type="protein sequence ID" value="KDR71688.1"/>
    <property type="molecule type" value="Genomic_DNA"/>
</dbReference>
<keyword evidence="3" id="KW-1185">Reference proteome</keyword>
<evidence type="ECO:0000313" key="3">
    <source>
        <dbReference type="Proteomes" id="UP000027222"/>
    </source>
</evidence>
<accession>A0A067SY40</accession>
<proteinExistence type="predicted"/>
<sequence>MTRVIVTDGITIGHPCCGVAHCAIPLASNKDRFCPDHQDQGNICCVVGCSNRIELSFLTCTEPNHRELDRQRQLGNKGFFQLRDRLARQKVTHPDDS</sequence>
<protein>
    <recommendedName>
        <fullName evidence="1">CxC6 like cysteine cluster associated with KDZ domain-containing protein</fullName>
    </recommendedName>
</protein>
<dbReference type="OrthoDB" id="3055037at2759"/>
<name>A0A067SY40_GALM3</name>
<organism evidence="2 3">
    <name type="scientific">Galerina marginata (strain CBS 339.88)</name>
    <dbReference type="NCBI Taxonomy" id="685588"/>
    <lineage>
        <taxon>Eukaryota</taxon>
        <taxon>Fungi</taxon>
        <taxon>Dikarya</taxon>
        <taxon>Basidiomycota</taxon>
        <taxon>Agaricomycotina</taxon>
        <taxon>Agaricomycetes</taxon>
        <taxon>Agaricomycetidae</taxon>
        <taxon>Agaricales</taxon>
        <taxon>Agaricineae</taxon>
        <taxon>Strophariaceae</taxon>
        <taxon>Galerina</taxon>
    </lineage>
</organism>
<dbReference type="HOGENOM" id="CLU_174457_0_0_1"/>
<gene>
    <name evidence="2" type="ORF">GALMADRAFT_74493</name>
</gene>
<reference evidence="3" key="1">
    <citation type="journal article" date="2014" name="Proc. Natl. Acad. Sci. U.S.A.">
        <title>Extensive sampling of basidiomycete genomes demonstrates inadequacy of the white-rot/brown-rot paradigm for wood decay fungi.</title>
        <authorList>
            <person name="Riley R."/>
            <person name="Salamov A.A."/>
            <person name="Brown D.W."/>
            <person name="Nagy L.G."/>
            <person name="Floudas D."/>
            <person name="Held B.W."/>
            <person name="Levasseur A."/>
            <person name="Lombard V."/>
            <person name="Morin E."/>
            <person name="Otillar R."/>
            <person name="Lindquist E.A."/>
            <person name="Sun H."/>
            <person name="LaButti K.M."/>
            <person name="Schmutz J."/>
            <person name="Jabbour D."/>
            <person name="Luo H."/>
            <person name="Baker S.E."/>
            <person name="Pisabarro A.G."/>
            <person name="Walton J.D."/>
            <person name="Blanchette R.A."/>
            <person name="Henrissat B."/>
            <person name="Martin F."/>
            <person name="Cullen D."/>
            <person name="Hibbett D.S."/>
            <person name="Grigoriev I.V."/>
        </authorList>
    </citation>
    <scope>NUCLEOTIDE SEQUENCE [LARGE SCALE GENOMIC DNA]</scope>
    <source>
        <strain evidence="3">CBS 339.88</strain>
    </source>
</reference>
<dbReference type="AlphaFoldDB" id="A0A067SY40"/>